<evidence type="ECO:0000313" key="1">
    <source>
        <dbReference type="EMBL" id="MBW74472.1"/>
    </source>
</evidence>
<name>A0A2M4DA64_ANODA</name>
<dbReference type="EMBL" id="GGFL01010294">
    <property type="protein sequence ID" value="MBW74472.1"/>
    <property type="molecule type" value="Transcribed_RNA"/>
</dbReference>
<accession>A0A2M4DA64</accession>
<sequence>MTTMTALFVLALLLLRLRHLLICFGRERFFEPQSQIAITVFLFGFAFFGARERVVEVGRGIAIAHRFTLVGVLGVYSA</sequence>
<proteinExistence type="predicted"/>
<organism evidence="1">
    <name type="scientific">Anopheles darlingi</name>
    <name type="common">Mosquito</name>
    <dbReference type="NCBI Taxonomy" id="43151"/>
    <lineage>
        <taxon>Eukaryota</taxon>
        <taxon>Metazoa</taxon>
        <taxon>Ecdysozoa</taxon>
        <taxon>Arthropoda</taxon>
        <taxon>Hexapoda</taxon>
        <taxon>Insecta</taxon>
        <taxon>Pterygota</taxon>
        <taxon>Neoptera</taxon>
        <taxon>Endopterygota</taxon>
        <taxon>Diptera</taxon>
        <taxon>Nematocera</taxon>
        <taxon>Culicoidea</taxon>
        <taxon>Culicidae</taxon>
        <taxon>Anophelinae</taxon>
        <taxon>Anopheles</taxon>
    </lineage>
</organism>
<reference evidence="1" key="1">
    <citation type="submission" date="2018-01" db="EMBL/GenBank/DDBJ databases">
        <title>An insight into the sialome of Amazonian anophelines.</title>
        <authorList>
            <person name="Ribeiro J.M."/>
            <person name="Scarpassa V."/>
            <person name="Calvo E."/>
        </authorList>
    </citation>
    <scope>NUCLEOTIDE SEQUENCE</scope>
</reference>
<protein>
    <submittedName>
        <fullName evidence="1">Putative secreted protein</fullName>
    </submittedName>
</protein>
<dbReference type="AlphaFoldDB" id="A0A2M4DA64"/>